<dbReference type="NCBIfam" id="TIGR02025">
    <property type="entry name" value="BchH"/>
    <property type="match status" value="1"/>
</dbReference>
<dbReference type="InterPro" id="IPR011953">
    <property type="entry name" value="Cobalto_CobN"/>
</dbReference>
<proteinExistence type="inferred from homology"/>
<gene>
    <name evidence="3" type="ORF">HMPREF9432_01839</name>
</gene>
<reference evidence="3 4" key="1">
    <citation type="submission" date="2011-08" db="EMBL/GenBank/DDBJ databases">
        <title>The Genome Sequence of Selenomonas noxia F0398.</title>
        <authorList>
            <consortium name="The Broad Institute Genome Sequencing Platform"/>
            <person name="Earl A."/>
            <person name="Ward D."/>
            <person name="Feldgarden M."/>
            <person name="Gevers D."/>
            <person name="Izard J."/>
            <person name="Ganesan A."/>
            <person name="Blanton J.M."/>
            <person name="Baranova O.V."/>
            <person name="Tanner A.C."/>
            <person name="Dewhirst F.E."/>
            <person name="Young S.K."/>
            <person name="Zeng Q."/>
            <person name="Gargeya S."/>
            <person name="Fitzgerald M."/>
            <person name="Haas B."/>
            <person name="Abouelleil A."/>
            <person name="Alvarado L."/>
            <person name="Arachchi H.M."/>
            <person name="Berlin A."/>
            <person name="Brown A."/>
            <person name="Chapman S.B."/>
            <person name="Chen Z."/>
            <person name="Dunbar C."/>
            <person name="Freedman E."/>
            <person name="Gearin G."/>
            <person name="Gellesch M."/>
            <person name="Goldberg J."/>
            <person name="Griggs A."/>
            <person name="Gujja S."/>
            <person name="Heiman D."/>
            <person name="Howarth C."/>
            <person name="Larson L."/>
            <person name="Lui A."/>
            <person name="MacDonald P.J.P."/>
            <person name="Montmayeur A."/>
            <person name="Murphy C."/>
            <person name="Neiman D."/>
            <person name="Pearson M."/>
            <person name="Priest M."/>
            <person name="Roberts A."/>
            <person name="Saif S."/>
            <person name="Shea T."/>
            <person name="Shenoy N."/>
            <person name="Sisk P."/>
            <person name="Stolte C."/>
            <person name="Sykes S."/>
            <person name="Wortman J."/>
            <person name="Nusbaum C."/>
            <person name="Birren B."/>
        </authorList>
    </citation>
    <scope>NUCLEOTIDE SEQUENCE [LARGE SCALE GENOMIC DNA]</scope>
    <source>
        <strain evidence="3 4">F0398</strain>
    </source>
</reference>
<dbReference type="InterPro" id="IPR011771">
    <property type="entry name" value="BchH"/>
</dbReference>
<name>A0ABN0DN71_9FIRM</name>
<evidence type="ECO:0000259" key="2">
    <source>
        <dbReference type="Pfam" id="PF02514"/>
    </source>
</evidence>
<sequence>MRIAVYTNILRVTVLARRCTAYMEDPEVCVCPVSGMDDWNAMHADADLHLFLWMGTGLDNDFLKKASRNLQRNRTPHLIVVDNADHDKVTYGFSEEQIQTAWAYFRYDGEENMRNLFYWFGREFGGLACTVEPPRPLAWNGVYHPDWTGDPEDIAGYLASHYEEGRPTVGMIFYRSEWITGDFTYHTALVRAIEAEGMNAVAVFSNSYRDERVESPTLMDAIRKYFCRDGEPFVDVIISTMKFSIKAGGTRIEDLYELGVPILEAYTVLAEKEEWERSPAGLDPMEVSMSVAMPEFDGVIHAVPIAAKVRDESGEVSYAALDERMERIACKARKWAALRHKPNAEKKIAIVFHNYPPTNANIGSAAGLDSPESVLRLLTAMRTAGYLMDEIPESSKAFMKLLTDHATNDRRFMSAALAKSADGQLTAEQYRAFFTELPAQVRSQLVRDWGDEPGDVLSYDGTLLIPGTLNGNLFITVQPPRGFGEDPGKLLHSPDAAPTHHYIGYYHWLRDIWKADAVIHVGTHGSLEWLPGKSTGLSDTCYPDVSLGDLPDVYPYWITIVGEGIQAKRRGAACLISHLSPPMQLAGGFEELEELEQALDEYVHFRAAQPDNIEPVQDIVREKAGACHFEDEIDEGDDFDDYTARLHNYVTDIKNMQIRTGLHILGRAPEGEGLIDFLCALVRMEHGGEKSLVRLLAAQAGYDYEELLTHSERMTADGMTYGRKLDAVEAEMRALISFLAEYDYAPEAVEQAMTRPCIAAASAEERASFSHALHEIAEDMVPRLRRTEGEITETLRALTGRYIEPSPAGAPTTNGVDVLPTGRNFYGLDPRCMPTAAAWEYGKQLGDALIEQYISDEGRYPEAVGIVFWAGSNMRSHGQCIAELFYLMGVRPIWLRPSQRVCGLEIIPIAELQRPRIDVTARISGLFRDAVPNAVRWVDEAVRMVRDLDESDEENYVRKHVLADTAWLEEQGEARESAWERASVRIFGDPPGAYGAGIGDLLESKAWETLDDLAAVYTRFSGTAYGGDGFARGYDPEVFQRRMAGLDVTVKNEDTRETHMFSSDDYNAYHGGMIATVRALTGKAPRSYTGDSSDRQRIVLRSVAEEAARLFRGEAMNPKFIEGMKEHGYKGASDLANYLAHSYQWDATSGVMKDWMYEGYARKYVLDAGMQEWLQDVNPWALHRMAETLLEAQQRGLWSASKETLEELRSLYLSIEGDLEERAEGTI</sequence>
<dbReference type="PANTHER" id="PTHR44119:SF7">
    <property type="entry name" value="MAGNESIUM CHELATASE SUBUNIT"/>
    <property type="match status" value="1"/>
</dbReference>
<organism evidence="3 4">
    <name type="scientific">Selenomonas noxia F0398</name>
    <dbReference type="NCBI Taxonomy" id="702437"/>
    <lineage>
        <taxon>Bacteria</taxon>
        <taxon>Bacillati</taxon>
        <taxon>Bacillota</taxon>
        <taxon>Negativicutes</taxon>
        <taxon>Selenomonadales</taxon>
        <taxon>Selenomonadaceae</taxon>
        <taxon>Selenomonas</taxon>
    </lineage>
</organism>
<feature type="domain" description="CobN/magnesium chelatase" evidence="2">
    <location>
        <begin position="102"/>
        <end position="1205"/>
    </location>
</feature>
<dbReference type="CDD" id="cd10150">
    <property type="entry name" value="CobN_like"/>
    <property type="match status" value="1"/>
</dbReference>
<evidence type="ECO:0000313" key="4">
    <source>
        <dbReference type="Proteomes" id="UP000003175"/>
    </source>
</evidence>
<dbReference type="RefSeq" id="WP_006697022.1">
    <property type="nucleotide sequence ID" value="NZ_JH376861.1"/>
</dbReference>
<comment type="similarity">
    <text evidence="1">Belongs to the Mg-chelatase subunit H family.</text>
</comment>
<evidence type="ECO:0000256" key="1">
    <source>
        <dbReference type="ARBA" id="ARBA00010851"/>
    </source>
</evidence>
<keyword evidence="4" id="KW-1185">Reference proteome</keyword>
<dbReference type="Pfam" id="PF02514">
    <property type="entry name" value="CobN-Mg_chel"/>
    <property type="match status" value="1"/>
</dbReference>
<dbReference type="InterPro" id="IPR003672">
    <property type="entry name" value="CobN/Mg_chltase"/>
</dbReference>
<dbReference type="Proteomes" id="UP000003175">
    <property type="component" value="Unassembled WGS sequence"/>
</dbReference>
<protein>
    <recommendedName>
        <fullName evidence="2">CobN/magnesium chelatase domain-containing protein</fullName>
    </recommendedName>
</protein>
<dbReference type="NCBIfam" id="TIGR02257">
    <property type="entry name" value="cobalto_cobN"/>
    <property type="match status" value="1"/>
</dbReference>
<dbReference type="PANTHER" id="PTHR44119">
    <property type="entry name" value="MAGNESIUM-CHELATASE SUBUNIT CHLH, CHLOROPLASTIC"/>
    <property type="match status" value="1"/>
</dbReference>
<accession>A0ABN0DN71</accession>
<comment type="caution">
    <text evidence="3">The sequence shown here is derived from an EMBL/GenBank/DDBJ whole genome shotgun (WGS) entry which is preliminary data.</text>
</comment>
<evidence type="ECO:0000313" key="3">
    <source>
        <dbReference type="EMBL" id="EHG23563.1"/>
    </source>
</evidence>
<dbReference type="EMBL" id="ADGH01000018">
    <property type="protein sequence ID" value="EHG23563.1"/>
    <property type="molecule type" value="Genomic_DNA"/>
</dbReference>